<sequence>MKQILPAILLLSSLVSFAQTGGQKSFEFLNVANSARLAALGGVNASLTDRDVNFFYSNPSLVSDSLAGFASATYQFYVADVGQSTFSYAHKFKNIGTLLFGVQHLSYGTIQGYDASGTEIGTFKSGETAIVIGKSHQVSNFRIGANVKMIFSNIAGYHASAAAIDFGGVFVHPHYDWRIGLTVKNMGIVFSEYSESSESELPFDVQLGTTFKPEHMPLRFSITAYNLARKRVTYYDAASGQDEPGGLDKVLRRINFGAEILIHRNVNILAGYNYLTHQELKLENGGGGAGLSLGFSARIRSFEFIFSRSGYVAGKAGYGLTLSSNINRVLRRV</sequence>
<protein>
    <submittedName>
        <fullName evidence="2">Type IX secretion system protein PorQ</fullName>
    </submittedName>
</protein>
<evidence type="ECO:0000313" key="2">
    <source>
        <dbReference type="EMBL" id="MFD0999062.1"/>
    </source>
</evidence>
<feature type="chain" id="PRO_5046636338" evidence="1">
    <location>
        <begin position="19"/>
        <end position="333"/>
    </location>
</feature>
<dbReference type="Proteomes" id="UP001597112">
    <property type="component" value="Unassembled WGS sequence"/>
</dbReference>
<dbReference type="EMBL" id="JBHTKA010000001">
    <property type="protein sequence ID" value="MFD0999062.1"/>
    <property type="molecule type" value="Genomic_DNA"/>
</dbReference>
<dbReference type="NCBIfam" id="NF033711">
    <property type="entry name" value="T9SS_PorQ"/>
    <property type="match status" value="1"/>
</dbReference>
<comment type="caution">
    <text evidence="2">The sequence shown here is derived from an EMBL/GenBank/DDBJ whole genome shotgun (WGS) entry which is preliminary data.</text>
</comment>
<evidence type="ECO:0000313" key="3">
    <source>
        <dbReference type="Proteomes" id="UP001597112"/>
    </source>
</evidence>
<organism evidence="2 3">
    <name type="scientific">Ohtaekwangia kribbensis</name>
    <dbReference type="NCBI Taxonomy" id="688913"/>
    <lineage>
        <taxon>Bacteria</taxon>
        <taxon>Pseudomonadati</taxon>
        <taxon>Bacteroidota</taxon>
        <taxon>Cytophagia</taxon>
        <taxon>Cytophagales</taxon>
        <taxon>Fulvivirgaceae</taxon>
        <taxon>Ohtaekwangia</taxon>
    </lineage>
</organism>
<keyword evidence="1" id="KW-0732">Signal</keyword>
<gene>
    <name evidence="2" type="primary">porQ</name>
    <name evidence="2" type="ORF">ACFQ21_07075</name>
</gene>
<name>A0ABW3JYK1_9BACT</name>
<proteinExistence type="predicted"/>
<keyword evidence="3" id="KW-1185">Reference proteome</keyword>
<dbReference type="RefSeq" id="WP_377576830.1">
    <property type="nucleotide sequence ID" value="NZ_JBHTKA010000001.1"/>
</dbReference>
<accession>A0ABW3JYK1</accession>
<dbReference type="NCBIfam" id="NF033709">
    <property type="entry name" value="PorV_fam"/>
    <property type="match status" value="1"/>
</dbReference>
<reference evidence="3" key="1">
    <citation type="journal article" date="2019" name="Int. J. Syst. Evol. Microbiol.">
        <title>The Global Catalogue of Microorganisms (GCM) 10K type strain sequencing project: providing services to taxonomists for standard genome sequencing and annotation.</title>
        <authorList>
            <consortium name="The Broad Institute Genomics Platform"/>
            <consortium name="The Broad Institute Genome Sequencing Center for Infectious Disease"/>
            <person name="Wu L."/>
            <person name="Ma J."/>
        </authorList>
    </citation>
    <scope>NUCLEOTIDE SEQUENCE [LARGE SCALE GENOMIC DNA]</scope>
    <source>
        <strain evidence="3">CCUG 58938</strain>
    </source>
</reference>
<evidence type="ECO:0000256" key="1">
    <source>
        <dbReference type="SAM" id="SignalP"/>
    </source>
</evidence>
<feature type="signal peptide" evidence="1">
    <location>
        <begin position="1"/>
        <end position="18"/>
    </location>
</feature>